<accession>D8SWD1</accession>
<dbReference type="GO" id="GO:0005737">
    <property type="term" value="C:cytoplasm"/>
    <property type="evidence" value="ECO:0000318"/>
    <property type="project" value="GO_Central"/>
</dbReference>
<evidence type="ECO:0000313" key="2">
    <source>
        <dbReference type="EMBL" id="EFJ11205.1"/>
    </source>
</evidence>
<dbReference type="AlphaFoldDB" id="D8SWD1"/>
<evidence type="ECO:0000256" key="1">
    <source>
        <dbReference type="ARBA" id="ARBA00022679"/>
    </source>
</evidence>
<gene>
    <name evidence="2" type="ORF">SELMODRAFT_447064</name>
</gene>
<dbReference type="Proteomes" id="UP000001514">
    <property type="component" value="Unassembled WGS sequence"/>
</dbReference>
<dbReference type="InParanoid" id="D8SWD1"/>
<dbReference type="PANTHER" id="PTHR31896">
    <property type="entry name" value="FAMILY REGULATORY PROTEIN, PUTATIVE (AFU_ORTHOLOGUE AFUA_3G14730)-RELATED"/>
    <property type="match status" value="1"/>
</dbReference>
<protein>
    <submittedName>
        <fullName evidence="2">Uncharacterized protein</fullName>
    </submittedName>
</protein>
<dbReference type="Pfam" id="PF02458">
    <property type="entry name" value="Transferase"/>
    <property type="match status" value="1"/>
</dbReference>
<dbReference type="eggNOG" id="ENOG502QT4F">
    <property type="taxonomic scope" value="Eukaryota"/>
</dbReference>
<keyword evidence="1" id="KW-0808">Transferase</keyword>
<organism evidence="3">
    <name type="scientific">Selaginella moellendorffii</name>
    <name type="common">Spikemoss</name>
    <dbReference type="NCBI Taxonomy" id="88036"/>
    <lineage>
        <taxon>Eukaryota</taxon>
        <taxon>Viridiplantae</taxon>
        <taxon>Streptophyta</taxon>
        <taxon>Embryophyta</taxon>
        <taxon>Tracheophyta</taxon>
        <taxon>Lycopodiopsida</taxon>
        <taxon>Selaginellales</taxon>
        <taxon>Selaginellaceae</taxon>
        <taxon>Selaginella</taxon>
    </lineage>
</organism>
<dbReference type="HOGENOM" id="CLU_325825_0_0_1"/>
<evidence type="ECO:0000313" key="3">
    <source>
        <dbReference type="Proteomes" id="UP000001514"/>
    </source>
</evidence>
<dbReference type="EMBL" id="GL377648">
    <property type="protein sequence ID" value="EFJ11205.1"/>
    <property type="molecule type" value="Genomic_DNA"/>
</dbReference>
<name>D8SWD1_SELML</name>
<dbReference type="Gramene" id="EFJ11205">
    <property type="protein sequence ID" value="EFJ11205"/>
    <property type="gene ID" value="SELMODRAFT_447064"/>
</dbReference>
<dbReference type="GO" id="GO:0016747">
    <property type="term" value="F:acyltransferase activity, transferring groups other than amino-acyl groups"/>
    <property type="evidence" value="ECO:0000318"/>
    <property type="project" value="GO_Central"/>
</dbReference>
<dbReference type="InterPro" id="IPR023213">
    <property type="entry name" value="CAT-like_dom_sf"/>
</dbReference>
<proteinExistence type="predicted"/>
<keyword evidence="3" id="KW-1185">Reference proteome</keyword>
<dbReference type="PANTHER" id="PTHR31896:SF64">
    <property type="entry name" value="TRICHOTHECENE 3-O-ACETYLTRANSFERASE"/>
    <property type="match status" value="1"/>
</dbReference>
<dbReference type="InterPro" id="IPR051283">
    <property type="entry name" value="Sec_Metabolite_Acyltrans"/>
</dbReference>
<dbReference type="KEGG" id="smo:SELMODRAFT_447064"/>
<dbReference type="Gene3D" id="3.30.559.10">
    <property type="entry name" value="Chloramphenicol acetyltransferase-like domain"/>
    <property type="match status" value="2"/>
</dbReference>
<sequence length="885" mass="99009">MTKASFVLSKWQAKARPLTRGLWKYFSTYSGDMQKRQLFSSASRKFSTAGLLKNSKLKPKKSRASFTTQMSTLKFHLAFYHLLTAVLLQATDTIHESNRCKVRFRDAEFFSPLAEYEYEQMVREMKDLTADVRHVHWLNAYIPDAALGMEAGQGAAASPGLRGAPRNAHACQQICDEKDTVISDWFIEQAVEYEFGPEGDDAGSIAKRMDIYIMRGRIPEIRMIVHPDRLERRAFAEARLVEMAIREPGTSATAGQQAQEASVFGAARAGHNVFYRIPVTRRLAACFRGSNRRMEVETVVERYDPGFPRDAMGDPIYREKIAHYLLGFRDCSRPTRWKKDDKCNSILCIAQRIVLGDDSWQKLPTNARTLQGLCQACLLRYQNNTFASINRVYLWGWGFKCFFSKGQFGQAFARSSKVCGVVLLAMALESSTITVTNTCLVAPSYSPGDSDLLESKKKQMRPSAAAHMLWFVPYRTRLLFFRKPPPRLSFEAIVANLKSSLAKALVEFYPLAGRLLVSDSDNGLRLDVVCNDKGVLFIEASATGVTIGELEKNEVSGHFEGIPAKLVEDLAQCGGYDISTIPWSFDAPLFIIQVTELSCGGICISIKFNHQLLDGAGTWNFVKSWAEVCCGKSMSLKPVVVETPPCIAVSDDHPTNFELPAGFERIRNADLLKFNTNSTSQSTEYEMKCFAFKKEMIQRMKLENPGFSSFQLLTSFIWSRVNAARDLKDDETTTLVFAANCRGRIKTVPEGLVGVAAVYDHVSTKFSSLRAQGNELRNGAVLLREKIGDLLTEEGVGLYSKVVSNGDRDSTAFPLYKMETALIVGSSFYFPVFQDFGFGKPVGMTLVRPSEDGKLYYFPGKEEGDVVAYVGLKRHAMRKLSYPQV</sequence>
<reference evidence="2 3" key="1">
    <citation type="journal article" date="2011" name="Science">
        <title>The Selaginella genome identifies genetic changes associated with the evolution of vascular plants.</title>
        <authorList>
            <person name="Banks J.A."/>
            <person name="Nishiyama T."/>
            <person name="Hasebe M."/>
            <person name="Bowman J.L."/>
            <person name="Gribskov M."/>
            <person name="dePamphilis C."/>
            <person name="Albert V.A."/>
            <person name="Aono N."/>
            <person name="Aoyama T."/>
            <person name="Ambrose B.A."/>
            <person name="Ashton N.W."/>
            <person name="Axtell M.J."/>
            <person name="Barker E."/>
            <person name="Barker M.S."/>
            <person name="Bennetzen J.L."/>
            <person name="Bonawitz N.D."/>
            <person name="Chapple C."/>
            <person name="Cheng C."/>
            <person name="Correa L.G."/>
            <person name="Dacre M."/>
            <person name="DeBarry J."/>
            <person name="Dreyer I."/>
            <person name="Elias M."/>
            <person name="Engstrom E.M."/>
            <person name="Estelle M."/>
            <person name="Feng L."/>
            <person name="Finet C."/>
            <person name="Floyd S.K."/>
            <person name="Frommer W.B."/>
            <person name="Fujita T."/>
            <person name="Gramzow L."/>
            <person name="Gutensohn M."/>
            <person name="Harholt J."/>
            <person name="Hattori M."/>
            <person name="Heyl A."/>
            <person name="Hirai T."/>
            <person name="Hiwatashi Y."/>
            <person name="Ishikawa M."/>
            <person name="Iwata M."/>
            <person name="Karol K.G."/>
            <person name="Koehler B."/>
            <person name="Kolukisaoglu U."/>
            <person name="Kubo M."/>
            <person name="Kurata T."/>
            <person name="Lalonde S."/>
            <person name="Li K."/>
            <person name="Li Y."/>
            <person name="Litt A."/>
            <person name="Lyons E."/>
            <person name="Manning G."/>
            <person name="Maruyama T."/>
            <person name="Michael T.P."/>
            <person name="Mikami K."/>
            <person name="Miyazaki S."/>
            <person name="Morinaga S."/>
            <person name="Murata T."/>
            <person name="Mueller-Roeber B."/>
            <person name="Nelson D.R."/>
            <person name="Obara M."/>
            <person name="Oguri Y."/>
            <person name="Olmstead R.G."/>
            <person name="Onodera N."/>
            <person name="Petersen B.L."/>
            <person name="Pils B."/>
            <person name="Prigge M."/>
            <person name="Rensing S.A."/>
            <person name="Riano-Pachon D.M."/>
            <person name="Roberts A.W."/>
            <person name="Sato Y."/>
            <person name="Scheller H.V."/>
            <person name="Schulz B."/>
            <person name="Schulz C."/>
            <person name="Shakirov E.V."/>
            <person name="Shibagaki N."/>
            <person name="Shinohara N."/>
            <person name="Shippen D.E."/>
            <person name="Soerensen I."/>
            <person name="Sotooka R."/>
            <person name="Sugimoto N."/>
            <person name="Sugita M."/>
            <person name="Sumikawa N."/>
            <person name="Tanurdzic M."/>
            <person name="Theissen G."/>
            <person name="Ulvskov P."/>
            <person name="Wakazuki S."/>
            <person name="Weng J.K."/>
            <person name="Willats W.W."/>
            <person name="Wipf D."/>
            <person name="Wolf P.G."/>
            <person name="Yang L."/>
            <person name="Zimmer A.D."/>
            <person name="Zhu Q."/>
            <person name="Mitros T."/>
            <person name="Hellsten U."/>
            <person name="Loque D."/>
            <person name="Otillar R."/>
            <person name="Salamov A."/>
            <person name="Schmutz J."/>
            <person name="Shapiro H."/>
            <person name="Lindquist E."/>
            <person name="Lucas S."/>
            <person name="Rokhsar D."/>
            <person name="Grigoriev I.V."/>
        </authorList>
    </citation>
    <scope>NUCLEOTIDE SEQUENCE [LARGE SCALE GENOMIC DNA]</scope>
</reference>